<feature type="transmembrane region" description="Helical" evidence="4">
    <location>
        <begin position="352"/>
        <end position="373"/>
    </location>
</feature>
<feature type="transmembrane region" description="Helical" evidence="4">
    <location>
        <begin position="327"/>
        <end position="346"/>
    </location>
</feature>
<accession>A0A1M4NGQ5</accession>
<evidence type="ECO:0000256" key="2">
    <source>
        <dbReference type="ARBA" id="ARBA00022989"/>
    </source>
</evidence>
<evidence type="ECO:0000313" key="8">
    <source>
        <dbReference type="Proteomes" id="UP001595783"/>
    </source>
</evidence>
<proteinExistence type="predicted"/>
<dbReference type="EMBL" id="LT633188">
    <property type="protein sequence ID" value="SFZ71387.1"/>
    <property type="molecule type" value="Genomic_DNA"/>
</dbReference>
<feature type="transmembrane region" description="Helical" evidence="4">
    <location>
        <begin position="269"/>
        <end position="289"/>
    </location>
</feature>
<feature type="transmembrane region" description="Helical" evidence="4">
    <location>
        <begin position="41"/>
        <end position="62"/>
    </location>
</feature>
<feature type="transmembrane region" description="Helical" evidence="4">
    <location>
        <begin position="240"/>
        <end position="262"/>
    </location>
</feature>
<reference evidence="6" key="4">
    <citation type="submission" date="2024-09" db="EMBL/GenBank/DDBJ databases">
        <authorList>
            <person name="Sun Q."/>
            <person name="Mori K."/>
        </authorList>
    </citation>
    <scope>NUCLEOTIDE SEQUENCE</scope>
    <source>
        <strain evidence="6">CCUG 53816</strain>
    </source>
</reference>
<dbReference type="RefSeq" id="WP_104752231.1">
    <property type="nucleotide sequence ID" value="NZ_FZMF01000017.1"/>
</dbReference>
<dbReference type="SUPFAM" id="SSF103473">
    <property type="entry name" value="MFS general substrate transporter"/>
    <property type="match status" value="1"/>
</dbReference>
<dbReference type="OrthoDB" id="9797953at2"/>
<feature type="domain" description="Major facilitator superfamily (MFS) profile" evidence="5">
    <location>
        <begin position="1"/>
        <end position="377"/>
    </location>
</feature>
<dbReference type="InterPro" id="IPR036259">
    <property type="entry name" value="MFS_trans_sf"/>
</dbReference>
<keyword evidence="1 4" id="KW-0812">Transmembrane</keyword>
<organism evidence="7">
    <name type="scientific">Helicobacter baculiformis</name>
    <dbReference type="NCBI Taxonomy" id="427351"/>
    <lineage>
        <taxon>Bacteria</taxon>
        <taxon>Pseudomonadati</taxon>
        <taxon>Campylobacterota</taxon>
        <taxon>Epsilonproteobacteria</taxon>
        <taxon>Campylobacterales</taxon>
        <taxon>Helicobacteraceae</taxon>
        <taxon>Helicobacter</taxon>
    </lineage>
</organism>
<evidence type="ECO:0000313" key="7">
    <source>
        <dbReference type="EMBL" id="SFZ71387.1"/>
    </source>
</evidence>
<feature type="transmembrane region" description="Helical" evidence="4">
    <location>
        <begin position="74"/>
        <end position="95"/>
    </location>
</feature>
<evidence type="ECO:0000259" key="5">
    <source>
        <dbReference type="PROSITE" id="PS50850"/>
    </source>
</evidence>
<dbReference type="Gene3D" id="1.20.1250.20">
    <property type="entry name" value="MFS general substrate transporter like domains"/>
    <property type="match status" value="2"/>
</dbReference>
<dbReference type="AlphaFoldDB" id="A0A1M4NGQ5"/>
<dbReference type="PROSITE" id="PS50850">
    <property type="entry name" value="MFS"/>
    <property type="match status" value="1"/>
</dbReference>
<reference evidence="6" key="1">
    <citation type="journal article" date="2014" name="Int. J. Syst. Evol. Microbiol.">
        <title>Complete genome of a new Firmicutes species belonging to the dominant human colonic microbiota ('Ruminococcus bicirculans') reveals two chromosomes and a selective capacity to utilize plant glucans.</title>
        <authorList>
            <consortium name="NISC Comparative Sequencing Program"/>
            <person name="Wegmann U."/>
            <person name="Louis P."/>
            <person name="Goesmann A."/>
            <person name="Henrissat B."/>
            <person name="Duncan S.H."/>
            <person name="Flint H.J."/>
        </authorList>
    </citation>
    <scope>NUCLEOTIDE SEQUENCE</scope>
    <source>
        <strain evidence="6">CCUG 53816</strain>
    </source>
</reference>
<dbReference type="GO" id="GO:0022857">
    <property type="term" value="F:transmembrane transporter activity"/>
    <property type="evidence" value="ECO:0007669"/>
    <property type="project" value="InterPro"/>
</dbReference>
<reference evidence="7" key="2">
    <citation type="submission" date="2016-10" db="EMBL/GenBank/DDBJ databases">
        <title>Proteomic and phylogenetic analysis of the outer membrane protein repertoire of gastric Helicobacter species.</title>
        <authorList>
            <person name="Joosten M."/>
        </authorList>
    </citation>
    <scope>NUCLEOTIDE SEQUENCE</scope>
    <source>
        <strain evidence="7">HbacM50</strain>
    </source>
</reference>
<gene>
    <name evidence="7" type="primary">omp447</name>
    <name evidence="6" type="ORF">ACFOPX_01715</name>
</gene>
<feature type="transmembrane region" description="Helical" evidence="4">
    <location>
        <begin position="295"/>
        <end position="315"/>
    </location>
</feature>
<dbReference type="InterPro" id="IPR010645">
    <property type="entry name" value="MFS_4"/>
</dbReference>
<feature type="transmembrane region" description="Helical" evidence="4">
    <location>
        <begin position="129"/>
        <end position="152"/>
    </location>
</feature>
<evidence type="ECO:0000256" key="3">
    <source>
        <dbReference type="ARBA" id="ARBA00023136"/>
    </source>
</evidence>
<protein>
    <submittedName>
        <fullName evidence="7">OMP447</fullName>
    </submittedName>
    <submittedName>
        <fullName evidence="6">YbfB/YjiJ family MFS transporter</fullName>
    </submittedName>
</protein>
<evidence type="ECO:0000256" key="1">
    <source>
        <dbReference type="ARBA" id="ARBA00022692"/>
    </source>
</evidence>
<dbReference type="GO" id="GO:0005886">
    <property type="term" value="C:plasma membrane"/>
    <property type="evidence" value="ECO:0007669"/>
    <property type="project" value="TreeGrafter"/>
</dbReference>
<reference evidence="8" key="3">
    <citation type="journal article" date="2019" name="Int. J. Syst. Evol. Microbiol.">
        <title>The Global Catalogue of Microorganisms (GCM) 10K type strain sequencing project: providing services to taxonomists for standard genome sequencing and annotation.</title>
        <authorList>
            <consortium name="The Broad Institute Genomics Platform"/>
            <consortium name="The Broad Institute Genome Sequencing Center for Infectious Disease"/>
            <person name="Wu L."/>
            <person name="Ma J."/>
        </authorList>
    </citation>
    <scope>NUCLEOTIDE SEQUENCE [LARGE SCALE GENOMIC DNA]</scope>
    <source>
        <strain evidence="8">CCUG 53816</strain>
    </source>
</reference>
<feature type="transmembrane region" description="Helical" evidence="4">
    <location>
        <begin position="158"/>
        <end position="178"/>
    </location>
</feature>
<evidence type="ECO:0000313" key="6">
    <source>
        <dbReference type="EMBL" id="MFC3847252.1"/>
    </source>
</evidence>
<dbReference type="Proteomes" id="UP001595783">
    <property type="component" value="Unassembled WGS sequence"/>
</dbReference>
<dbReference type="InterPro" id="IPR020846">
    <property type="entry name" value="MFS_dom"/>
</dbReference>
<keyword evidence="2 4" id="KW-1133">Transmembrane helix</keyword>
<evidence type="ECO:0000256" key="4">
    <source>
        <dbReference type="SAM" id="Phobius"/>
    </source>
</evidence>
<dbReference type="PANTHER" id="PTHR23537:SF1">
    <property type="entry name" value="SUGAR TRANSPORTER"/>
    <property type="match status" value="1"/>
</dbReference>
<name>A0A1M4NGQ5_9HELI</name>
<feature type="transmembrane region" description="Helical" evidence="4">
    <location>
        <begin position="198"/>
        <end position="220"/>
    </location>
</feature>
<keyword evidence="3 4" id="KW-0472">Membrane</keyword>
<feature type="transmembrane region" description="Helical" evidence="4">
    <location>
        <begin position="101"/>
        <end position="122"/>
    </location>
</feature>
<dbReference type="Pfam" id="PF06779">
    <property type="entry name" value="MFS_4"/>
    <property type="match status" value="1"/>
</dbReference>
<dbReference type="PANTHER" id="PTHR23537">
    <property type="match status" value="1"/>
</dbReference>
<sequence>MRARIFVCFLATFVANGLARFGYVVLIPLLILSGKLSQTQSIQLGIAVMVGYIFGSATLNFLQKYISLEGIAKISFLVVALSFFACCFNALPFAWAWVWRFLAGIASACLMVLSAPLCLSFVRERSRSLVNGLIFSGIGIGVVFSGFILPHFAHAIDWAWIFLGVISLLAFLIACTSLKTLYPPRKTIEEEKAFKIHYFFALLLISVVLNAIGYLPHTLFWVDYLVRFLHFSNASAGTSWAFFGFGAALGTILSASLAQWLGLKNASSIVLLLKTLSCVIAAFSTHLFWLDLSIFLMGFGTTGNLTLTSTMAFHIMGKAHFVQASSVVTMSFGIFQALFSFIFTLALGHLSFYAMFLLCGTALLISYLVLLPIPRTSFQNT</sequence>
<keyword evidence="8" id="KW-1185">Reference proteome</keyword>
<dbReference type="EMBL" id="JBHRZO010000007">
    <property type="protein sequence ID" value="MFC3847252.1"/>
    <property type="molecule type" value="Genomic_DNA"/>
</dbReference>